<dbReference type="STRING" id="869754.A0A1A0HGA7"/>
<dbReference type="OrthoDB" id="189226at2759"/>
<keyword evidence="3" id="KW-1185">Reference proteome</keyword>
<dbReference type="GO" id="GO:0005783">
    <property type="term" value="C:endoplasmic reticulum"/>
    <property type="evidence" value="ECO:0007669"/>
    <property type="project" value="TreeGrafter"/>
</dbReference>
<reference evidence="2 3" key="1">
    <citation type="submission" date="2016-05" db="EMBL/GenBank/DDBJ databases">
        <title>Comparative genomics of biotechnologically important yeasts.</title>
        <authorList>
            <consortium name="DOE Joint Genome Institute"/>
            <person name="Riley R."/>
            <person name="Haridas S."/>
            <person name="Wolfe K.H."/>
            <person name="Lopes M.R."/>
            <person name="Hittinger C.T."/>
            <person name="Goker M."/>
            <person name="Salamov A."/>
            <person name="Wisecaver J."/>
            <person name="Long T.M."/>
            <person name="Aerts A.L."/>
            <person name="Barry K."/>
            <person name="Choi C."/>
            <person name="Clum A."/>
            <person name="Coughlan A.Y."/>
            <person name="Deshpande S."/>
            <person name="Douglass A.P."/>
            <person name="Hanson S.J."/>
            <person name="Klenk H.-P."/>
            <person name="LaButti K."/>
            <person name="Lapidus A."/>
            <person name="Lindquist E."/>
            <person name="Lipzen A."/>
            <person name="Meier-kolthoff J.P."/>
            <person name="Ohm R.A."/>
            <person name="Otillar R.P."/>
            <person name="Pangilinan J."/>
            <person name="Peng Y."/>
            <person name="Rokas A."/>
            <person name="Rosa C.A."/>
            <person name="Scheuner C."/>
            <person name="Sibirny A.A."/>
            <person name="Slot J.C."/>
            <person name="Stielow J.B."/>
            <person name="Sun H."/>
            <person name="Kurtzman C.P."/>
            <person name="Blackwell M."/>
            <person name="Grigoriev I.V."/>
            <person name="Jeffries T.W."/>
        </authorList>
    </citation>
    <scope>NUCLEOTIDE SEQUENCE [LARGE SCALE GENOMIC DNA]</scope>
    <source>
        <strain evidence="2 3">NRRL YB-4993</strain>
    </source>
</reference>
<organism evidence="2 3">
    <name type="scientific">Metschnikowia bicuspidata var. bicuspidata NRRL YB-4993</name>
    <dbReference type="NCBI Taxonomy" id="869754"/>
    <lineage>
        <taxon>Eukaryota</taxon>
        <taxon>Fungi</taxon>
        <taxon>Dikarya</taxon>
        <taxon>Ascomycota</taxon>
        <taxon>Saccharomycotina</taxon>
        <taxon>Pichiomycetes</taxon>
        <taxon>Metschnikowiaceae</taxon>
        <taxon>Metschnikowia</taxon>
    </lineage>
</organism>
<dbReference type="EMBL" id="LXTC01000001">
    <property type="protein sequence ID" value="OBA23025.1"/>
    <property type="molecule type" value="Genomic_DNA"/>
</dbReference>
<dbReference type="RefSeq" id="XP_018713506.1">
    <property type="nucleotide sequence ID" value="XM_018855301.1"/>
</dbReference>
<comment type="caution">
    <text evidence="2">The sequence shown here is derived from an EMBL/GenBank/DDBJ whole genome shotgun (WGS) entry which is preliminary data.</text>
</comment>
<dbReference type="InterPro" id="IPR002123">
    <property type="entry name" value="Plipid/glycerol_acylTrfase"/>
</dbReference>
<dbReference type="SUPFAM" id="SSF69593">
    <property type="entry name" value="Glycerol-3-phosphate (1)-acyltransferase"/>
    <property type="match status" value="1"/>
</dbReference>
<dbReference type="GO" id="GO:0036149">
    <property type="term" value="P:phosphatidylinositol acyl-chain remodeling"/>
    <property type="evidence" value="ECO:0007669"/>
    <property type="project" value="TreeGrafter"/>
</dbReference>
<dbReference type="Pfam" id="PF01553">
    <property type="entry name" value="Acyltransferase"/>
    <property type="match status" value="1"/>
</dbReference>
<dbReference type="PANTHER" id="PTHR10983:SF70">
    <property type="entry name" value="PROTEIN MUM3"/>
    <property type="match status" value="1"/>
</dbReference>
<evidence type="ECO:0000259" key="1">
    <source>
        <dbReference type="Pfam" id="PF01553"/>
    </source>
</evidence>
<dbReference type="AlphaFoldDB" id="A0A1A0HGA7"/>
<dbReference type="PANTHER" id="PTHR10983">
    <property type="entry name" value="1-ACYLGLYCEROL-3-PHOSPHATE ACYLTRANSFERASE-RELATED"/>
    <property type="match status" value="1"/>
</dbReference>
<gene>
    <name evidence="2" type="ORF">METBIDRAFT_25730</name>
</gene>
<dbReference type="Proteomes" id="UP000092555">
    <property type="component" value="Unassembled WGS sequence"/>
</dbReference>
<feature type="non-terminal residue" evidence="2">
    <location>
        <position position="1"/>
    </location>
</feature>
<accession>A0A1A0HGA7</accession>
<proteinExistence type="predicted"/>
<feature type="domain" description="Phospholipid/glycerol acyltransferase" evidence="1">
    <location>
        <begin position="6"/>
        <end position="73"/>
    </location>
</feature>
<dbReference type="GO" id="GO:0016746">
    <property type="term" value="F:acyltransferase activity"/>
    <property type="evidence" value="ECO:0007669"/>
    <property type="project" value="InterPro"/>
</dbReference>
<dbReference type="GeneID" id="30028277"/>
<sequence>FNKVQLTVTGDALVPESALVVCNHQSLADYFFMTLLAERCPGGLVPQVSFFTWYSVWRVPTVRTLLNVVLCDENWELSSLLCRSAFSPVRASEAPQWVVLFPEVNIWTPSAAYQQRLQAKKYCLPYYDHTLYPRYPGLLNAVGTLGNRTNIKFARVYNLTILYHSRKPPSLLQLFASTEKIAVTIDVRAMRLSSIPHRKAKLERWLEKTWLDKDRQL</sequence>
<feature type="non-terminal residue" evidence="2">
    <location>
        <position position="217"/>
    </location>
</feature>
<evidence type="ECO:0000313" key="2">
    <source>
        <dbReference type="EMBL" id="OBA23025.1"/>
    </source>
</evidence>
<evidence type="ECO:0000313" key="3">
    <source>
        <dbReference type="Proteomes" id="UP000092555"/>
    </source>
</evidence>
<name>A0A1A0HGA7_9ASCO</name>
<protein>
    <recommendedName>
        <fullName evidence="1">Phospholipid/glycerol acyltransferase domain-containing protein</fullName>
    </recommendedName>
</protein>